<dbReference type="Proteomes" id="UP000324748">
    <property type="component" value="Unassembled WGS sequence"/>
</dbReference>
<gene>
    <name evidence="2" type="ORF">PGT21_016335</name>
    <name evidence="3" type="ORF">PGTUg99_016502</name>
</gene>
<keyword evidence="4" id="KW-1185">Reference proteome</keyword>
<evidence type="ECO:0000313" key="5">
    <source>
        <dbReference type="Proteomes" id="UP000325313"/>
    </source>
</evidence>
<evidence type="ECO:0000313" key="4">
    <source>
        <dbReference type="Proteomes" id="UP000324748"/>
    </source>
</evidence>
<organism evidence="2 4">
    <name type="scientific">Puccinia graminis f. sp. tritici</name>
    <dbReference type="NCBI Taxonomy" id="56615"/>
    <lineage>
        <taxon>Eukaryota</taxon>
        <taxon>Fungi</taxon>
        <taxon>Dikarya</taxon>
        <taxon>Basidiomycota</taxon>
        <taxon>Pucciniomycotina</taxon>
        <taxon>Pucciniomycetes</taxon>
        <taxon>Pucciniales</taxon>
        <taxon>Pucciniaceae</taxon>
        <taxon>Puccinia</taxon>
    </lineage>
</organism>
<evidence type="ECO:0000313" key="2">
    <source>
        <dbReference type="EMBL" id="KAA1084068.1"/>
    </source>
</evidence>
<feature type="region of interest" description="Disordered" evidence="1">
    <location>
        <begin position="1"/>
        <end position="51"/>
    </location>
</feature>
<comment type="caution">
    <text evidence="2">The sequence shown here is derived from an EMBL/GenBank/DDBJ whole genome shotgun (WGS) entry which is preliminary data.</text>
</comment>
<accession>A0A5B0N7F2</accession>
<feature type="compositionally biased region" description="Pro residues" evidence="1">
    <location>
        <begin position="1"/>
        <end position="14"/>
    </location>
</feature>
<protein>
    <submittedName>
        <fullName evidence="2">Uncharacterized protein</fullName>
    </submittedName>
</protein>
<dbReference type="EMBL" id="VDEP01000375">
    <property type="protein sequence ID" value="KAA1093306.1"/>
    <property type="molecule type" value="Genomic_DNA"/>
</dbReference>
<proteinExistence type="predicted"/>
<name>A0A5B0N7F2_PUCGR</name>
<dbReference type="Proteomes" id="UP000325313">
    <property type="component" value="Unassembled WGS sequence"/>
</dbReference>
<reference evidence="4 5" key="1">
    <citation type="submission" date="2019-05" db="EMBL/GenBank/DDBJ databases">
        <title>Emergence of the Ug99 lineage of the wheat stem rust pathogen through somatic hybridization.</title>
        <authorList>
            <person name="Li F."/>
            <person name="Upadhyaya N.M."/>
            <person name="Sperschneider J."/>
            <person name="Matny O."/>
            <person name="Nguyen-Phuc H."/>
            <person name="Mago R."/>
            <person name="Raley C."/>
            <person name="Miller M.E."/>
            <person name="Silverstein K.A.T."/>
            <person name="Henningsen E."/>
            <person name="Hirsch C.D."/>
            <person name="Visser B."/>
            <person name="Pretorius Z.A."/>
            <person name="Steffenson B.J."/>
            <person name="Schwessinger B."/>
            <person name="Dodds P.N."/>
            <person name="Figueroa M."/>
        </authorList>
    </citation>
    <scope>NUCLEOTIDE SEQUENCE [LARGE SCALE GENOMIC DNA]</scope>
    <source>
        <strain evidence="2">21-0</strain>
        <strain evidence="3 5">Ug99</strain>
    </source>
</reference>
<dbReference type="AlphaFoldDB" id="A0A5B0N7F2"/>
<evidence type="ECO:0000313" key="3">
    <source>
        <dbReference type="EMBL" id="KAA1093306.1"/>
    </source>
</evidence>
<evidence type="ECO:0000256" key="1">
    <source>
        <dbReference type="SAM" id="MobiDB-lite"/>
    </source>
</evidence>
<sequence length="88" mass="9883">MAPEKPPNNVPSTPPNTSEDPSVPQSTRRESSRTRTPISRPGFIRTASDSRRALIGIPNQQRRRPGQDYDSWTIFEGHLAFDRILVGL</sequence>
<dbReference type="EMBL" id="VSWC01000118">
    <property type="protein sequence ID" value="KAA1084068.1"/>
    <property type="molecule type" value="Genomic_DNA"/>
</dbReference>